<evidence type="ECO:0000256" key="3">
    <source>
        <dbReference type="ARBA" id="ARBA00004496"/>
    </source>
</evidence>
<feature type="compositionally biased region" description="Acidic residues" evidence="8">
    <location>
        <begin position="48"/>
        <end position="57"/>
    </location>
</feature>
<dbReference type="InterPro" id="IPR039024">
    <property type="entry name" value="RTC4"/>
</dbReference>
<evidence type="ECO:0000256" key="6">
    <source>
        <dbReference type="ARBA" id="ARBA00022490"/>
    </source>
</evidence>
<feature type="compositionally biased region" description="Low complexity" evidence="8">
    <location>
        <begin position="36"/>
        <end position="47"/>
    </location>
</feature>
<dbReference type="InterPro" id="IPR028094">
    <property type="entry name" value="RTC4_C"/>
</dbReference>
<evidence type="ECO:0000256" key="1">
    <source>
        <dbReference type="ARBA" id="ARBA00002738"/>
    </source>
</evidence>
<evidence type="ECO:0000256" key="5">
    <source>
        <dbReference type="ARBA" id="ARBA00015162"/>
    </source>
</evidence>
<evidence type="ECO:0000259" key="9">
    <source>
        <dbReference type="SMART" id="SM01312"/>
    </source>
</evidence>
<dbReference type="PANTHER" id="PTHR41391:SF1">
    <property type="entry name" value="RESTRICTION OF TELOMERE CAPPING PROTEIN 4"/>
    <property type="match status" value="1"/>
</dbReference>
<dbReference type="GO" id="GO:0005737">
    <property type="term" value="C:cytoplasm"/>
    <property type="evidence" value="ECO:0007669"/>
    <property type="project" value="UniProtKB-SubCell"/>
</dbReference>
<dbReference type="GO" id="GO:0005634">
    <property type="term" value="C:nucleus"/>
    <property type="evidence" value="ECO:0007669"/>
    <property type="project" value="UniProtKB-SubCell"/>
</dbReference>
<feature type="region of interest" description="Disordered" evidence="8">
    <location>
        <begin position="1"/>
        <end position="116"/>
    </location>
</feature>
<feature type="compositionally biased region" description="Polar residues" evidence="8">
    <location>
        <begin position="105"/>
        <end position="114"/>
    </location>
</feature>
<feature type="compositionally biased region" description="Basic and acidic residues" evidence="8">
    <location>
        <begin position="95"/>
        <end position="104"/>
    </location>
</feature>
<dbReference type="EMBL" id="BTGD01000025">
    <property type="protein sequence ID" value="GMM58847.1"/>
    <property type="molecule type" value="Genomic_DNA"/>
</dbReference>
<dbReference type="Pfam" id="PF14474">
    <property type="entry name" value="RTC4"/>
    <property type="match status" value="1"/>
</dbReference>
<comment type="subcellular location">
    <subcellularLocation>
        <location evidence="3">Cytoplasm</location>
    </subcellularLocation>
    <subcellularLocation>
        <location evidence="2">Nucleus</location>
    </subcellularLocation>
</comment>
<evidence type="ECO:0000256" key="8">
    <source>
        <dbReference type="SAM" id="MobiDB-lite"/>
    </source>
</evidence>
<keyword evidence="11" id="KW-1185">Reference proteome</keyword>
<accession>A0AAV5S5C8</accession>
<organism evidence="10 11">
    <name type="scientific">Maudiozyma humilis</name>
    <name type="common">Sour dough yeast</name>
    <name type="synonym">Kazachstania humilis</name>
    <dbReference type="NCBI Taxonomy" id="51915"/>
    <lineage>
        <taxon>Eukaryota</taxon>
        <taxon>Fungi</taxon>
        <taxon>Dikarya</taxon>
        <taxon>Ascomycota</taxon>
        <taxon>Saccharomycotina</taxon>
        <taxon>Saccharomycetes</taxon>
        <taxon>Saccharomycetales</taxon>
        <taxon>Saccharomycetaceae</taxon>
        <taxon>Maudiozyma</taxon>
    </lineage>
</organism>
<evidence type="ECO:0000256" key="2">
    <source>
        <dbReference type="ARBA" id="ARBA00004123"/>
    </source>
</evidence>
<evidence type="ECO:0000313" key="10">
    <source>
        <dbReference type="EMBL" id="GMM58847.1"/>
    </source>
</evidence>
<feature type="compositionally biased region" description="Basic residues" evidence="8">
    <location>
        <begin position="1"/>
        <end position="10"/>
    </location>
</feature>
<protein>
    <recommendedName>
        <fullName evidence="5">Restriction of telomere capping protein 4</fullName>
    </recommendedName>
</protein>
<name>A0AAV5S5C8_MAUHU</name>
<dbReference type="AlphaFoldDB" id="A0AAV5S5C8"/>
<proteinExistence type="inferred from homology"/>
<evidence type="ECO:0000313" key="11">
    <source>
        <dbReference type="Proteomes" id="UP001377567"/>
    </source>
</evidence>
<sequence>MSRFQGRHNVRTFTNSDDDDDKLSFFKGRNSRLGYSTSVSASGSVGDDSVDISDDAFSDSSSDSSNGERETKKRKTVSIADLDSSTMDKLVSESAKSDSEKSRETTALSDGSDTQEIKLVQTVDDTQLSFSDMDPESPVKKNAFGDTRIKIDDNEDQEDLLGDLAVRQQKSINQARERVERSMKIKAMQKLEKEYTEKYKLPPILKLDDLQDKCQPFLHTAMDLLDGKIPSGFYMAAKAIFKNSNSAILSTKQLRQLDLSQFSAGYYGLMRQYVVSEMIVKEYENKLKANRSPVLKWWGIEDFSTYVLAPEVLISLCISEMDMKPGKGEDMEEVRERAYELFENTREFGSKVADEHCD</sequence>
<gene>
    <name evidence="10" type="ORF">DAKH74_054640</name>
</gene>
<evidence type="ECO:0000256" key="7">
    <source>
        <dbReference type="ARBA" id="ARBA00023242"/>
    </source>
</evidence>
<keyword evidence="6" id="KW-0963">Cytoplasm</keyword>
<reference evidence="10 11" key="1">
    <citation type="journal article" date="2023" name="Elife">
        <title>Identification of key yeast species and microbe-microbe interactions impacting larval growth of Drosophila in the wild.</title>
        <authorList>
            <person name="Mure A."/>
            <person name="Sugiura Y."/>
            <person name="Maeda R."/>
            <person name="Honda K."/>
            <person name="Sakurai N."/>
            <person name="Takahashi Y."/>
            <person name="Watada M."/>
            <person name="Katoh T."/>
            <person name="Gotoh A."/>
            <person name="Gotoh Y."/>
            <person name="Taniguchi I."/>
            <person name="Nakamura K."/>
            <person name="Hayashi T."/>
            <person name="Katayama T."/>
            <person name="Uemura T."/>
            <person name="Hattori Y."/>
        </authorList>
    </citation>
    <scope>NUCLEOTIDE SEQUENCE [LARGE SCALE GENOMIC DNA]</scope>
    <source>
        <strain evidence="10 11">KH-74</strain>
    </source>
</reference>
<dbReference type="Proteomes" id="UP001377567">
    <property type="component" value="Unassembled WGS sequence"/>
</dbReference>
<feature type="domain" description="Restriction of telomere capping protein 4 C-terminal" evidence="9">
    <location>
        <begin position="224"/>
        <end position="355"/>
    </location>
</feature>
<keyword evidence="7" id="KW-0539">Nucleus</keyword>
<dbReference type="SMART" id="SM01312">
    <property type="entry name" value="RTC4"/>
    <property type="match status" value="1"/>
</dbReference>
<comment type="similarity">
    <text evidence="4">Belongs to the RTC4 family.</text>
</comment>
<comment type="function">
    <text evidence="1">May be involved in a process influencing telomere capping.</text>
</comment>
<comment type="caution">
    <text evidence="10">The sequence shown here is derived from an EMBL/GenBank/DDBJ whole genome shotgun (WGS) entry which is preliminary data.</text>
</comment>
<evidence type="ECO:0000256" key="4">
    <source>
        <dbReference type="ARBA" id="ARBA00009461"/>
    </source>
</evidence>
<dbReference type="PANTHER" id="PTHR41391">
    <property type="entry name" value="RESTRICTION OF TELOMERE CAPPING PROTEIN 4"/>
    <property type="match status" value="1"/>
</dbReference>